<dbReference type="SUPFAM" id="SSF111369">
    <property type="entry name" value="HlyD-like secretion proteins"/>
    <property type="match status" value="1"/>
</dbReference>
<keyword evidence="13" id="KW-1185">Reference proteome</keyword>
<accession>A0AAW9DPW4</accession>
<comment type="subcellular location">
    <subcellularLocation>
        <location evidence="1 9">Cell inner membrane</location>
        <topology evidence="1 9">Single-pass membrane protein</topology>
    </subcellularLocation>
</comment>
<dbReference type="Pfam" id="PF26002">
    <property type="entry name" value="Beta-barrel_AprE"/>
    <property type="match status" value="1"/>
</dbReference>
<dbReference type="Proteomes" id="UP001279553">
    <property type="component" value="Unassembled WGS sequence"/>
</dbReference>
<evidence type="ECO:0000256" key="1">
    <source>
        <dbReference type="ARBA" id="ARBA00004377"/>
    </source>
</evidence>
<evidence type="ECO:0000256" key="10">
    <source>
        <dbReference type="SAM" id="MobiDB-lite"/>
    </source>
</evidence>
<evidence type="ECO:0000313" key="13">
    <source>
        <dbReference type="Proteomes" id="UP001279553"/>
    </source>
</evidence>
<keyword evidence="5 9" id="KW-0997">Cell inner membrane</keyword>
<evidence type="ECO:0000313" key="12">
    <source>
        <dbReference type="EMBL" id="MDX5930780.1"/>
    </source>
</evidence>
<evidence type="ECO:0000256" key="4">
    <source>
        <dbReference type="ARBA" id="ARBA00022475"/>
    </source>
</evidence>
<dbReference type="InterPro" id="IPR058982">
    <property type="entry name" value="Beta-barrel_AprE"/>
</dbReference>
<keyword evidence="4 9" id="KW-1003">Cell membrane</keyword>
<dbReference type="Gene3D" id="2.40.50.100">
    <property type="match status" value="1"/>
</dbReference>
<dbReference type="PANTHER" id="PTHR30386">
    <property type="entry name" value="MEMBRANE FUSION SUBUNIT OF EMRAB-TOLC MULTIDRUG EFFLUX PUMP"/>
    <property type="match status" value="1"/>
</dbReference>
<comment type="caution">
    <text evidence="12">The sequence shown here is derived from an EMBL/GenBank/DDBJ whole genome shotgun (WGS) entry which is preliminary data.</text>
</comment>
<comment type="similarity">
    <text evidence="2 9">Belongs to the membrane fusion protein (MFP) (TC 8.A.1) family.</text>
</comment>
<dbReference type="GO" id="GO:0015031">
    <property type="term" value="P:protein transport"/>
    <property type="evidence" value="ECO:0007669"/>
    <property type="project" value="InterPro"/>
</dbReference>
<dbReference type="InterPro" id="IPR050739">
    <property type="entry name" value="MFP"/>
</dbReference>
<feature type="domain" description="AprE-like beta-barrel" evidence="11">
    <location>
        <begin position="358"/>
        <end position="460"/>
    </location>
</feature>
<reference evidence="12 13" key="1">
    <citation type="submission" date="2023-11" db="EMBL/GenBank/DDBJ databases">
        <title>MicrobeMod: A computational toolkit for identifying prokaryotic methylation and restriction-modification with nanopore sequencing.</title>
        <authorList>
            <person name="Crits-Christoph A."/>
            <person name="Kang S.C."/>
            <person name="Lee H."/>
            <person name="Ostrov N."/>
        </authorList>
    </citation>
    <scope>NUCLEOTIDE SEQUENCE [LARGE SCALE GENOMIC DNA]</scope>
    <source>
        <strain evidence="12 13">DSMZ 700</strain>
    </source>
</reference>
<dbReference type="PRINTS" id="PR01490">
    <property type="entry name" value="RTXTOXIND"/>
</dbReference>
<dbReference type="EMBL" id="JAWXYB010000018">
    <property type="protein sequence ID" value="MDX5930780.1"/>
    <property type="molecule type" value="Genomic_DNA"/>
</dbReference>
<evidence type="ECO:0000256" key="5">
    <source>
        <dbReference type="ARBA" id="ARBA00022519"/>
    </source>
</evidence>
<proteinExistence type="inferred from homology"/>
<evidence type="ECO:0000256" key="2">
    <source>
        <dbReference type="ARBA" id="ARBA00009477"/>
    </source>
</evidence>
<dbReference type="PANTHER" id="PTHR30386:SF26">
    <property type="entry name" value="TRANSPORT PROTEIN COMB"/>
    <property type="match status" value="1"/>
</dbReference>
<evidence type="ECO:0000256" key="7">
    <source>
        <dbReference type="ARBA" id="ARBA00022989"/>
    </source>
</evidence>
<keyword evidence="3 9" id="KW-0813">Transport</keyword>
<evidence type="ECO:0000256" key="8">
    <source>
        <dbReference type="ARBA" id="ARBA00023136"/>
    </source>
</evidence>
<dbReference type="NCBIfam" id="TIGR01843">
    <property type="entry name" value="type_I_hlyD"/>
    <property type="match status" value="1"/>
</dbReference>
<protein>
    <recommendedName>
        <fullName evidence="9">Membrane fusion protein (MFP) family protein</fullName>
    </recommendedName>
</protein>
<evidence type="ECO:0000256" key="3">
    <source>
        <dbReference type="ARBA" id="ARBA00022448"/>
    </source>
</evidence>
<feature type="region of interest" description="Disordered" evidence="10">
    <location>
        <begin position="1"/>
        <end position="20"/>
    </location>
</feature>
<sequence>MPRLPRLRKGTDRAAPVGGGAAGGGMGLALASPGQLDDTPMALLEFQSPTAAVIATPVPPISRYTALIVTALVFALLVIAATVKVSKVVTAEGKLVSSAPTIMLQPFDTSIVQSIDVHEGQIVHKGELLARLNPTFARANLTALRAQVVALSAQKARLEAEASGGVYAPDHANPAQTLQAAIFQSRKAERTYTIENYNQKIAELRMIVTKSEEEAGFYKKRVNVAQDVENMRTQLQKMQVGSKLNSLIALNDRLSVSSSLSSAVSTAAAGESDLAAQRAERDAYEKKWAATVSENLAETTSKLVTAQQDLSKAELQSQLVVLRAPRDAIVLTVAHVSVGSVLQSGQKFISLVPIDAPLEIEADISGTESGYVHVGNPVTINFDTFDFLRYGSAKGTLQSISADSFSPETAPGEGGSTLPNRPHSLYYRANISLDELMLHNVPPGFRLVPGMPLNANIKVGRRTIMSYFITKIMPVAYDSMREP</sequence>
<keyword evidence="8 9" id="KW-0472">Membrane</keyword>
<keyword evidence="7 9" id="KW-1133">Transmembrane helix</keyword>
<evidence type="ECO:0000256" key="9">
    <source>
        <dbReference type="RuleBase" id="RU365093"/>
    </source>
</evidence>
<name>A0AAW9DPW4_ACIAO</name>
<feature type="transmembrane region" description="Helical" evidence="9">
    <location>
        <begin position="64"/>
        <end position="83"/>
    </location>
</feature>
<organism evidence="12 13">
    <name type="scientific">Acidiphilium acidophilum</name>
    <name type="common">Thiobacillus acidophilus</name>
    <dbReference type="NCBI Taxonomy" id="76588"/>
    <lineage>
        <taxon>Bacteria</taxon>
        <taxon>Pseudomonadati</taxon>
        <taxon>Pseudomonadota</taxon>
        <taxon>Alphaproteobacteria</taxon>
        <taxon>Acetobacterales</taxon>
        <taxon>Acidocellaceae</taxon>
        <taxon>Acidiphilium</taxon>
    </lineage>
</organism>
<gene>
    <name evidence="12" type="ORF">SIL87_08405</name>
</gene>
<dbReference type="GO" id="GO:0005886">
    <property type="term" value="C:plasma membrane"/>
    <property type="evidence" value="ECO:0007669"/>
    <property type="project" value="UniProtKB-SubCell"/>
</dbReference>
<dbReference type="RefSeq" id="WP_319613710.1">
    <property type="nucleotide sequence ID" value="NZ_JAWXYB010000018.1"/>
</dbReference>
<evidence type="ECO:0000259" key="11">
    <source>
        <dbReference type="Pfam" id="PF26002"/>
    </source>
</evidence>
<dbReference type="InterPro" id="IPR010129">
    <property type="entry name" value="T1SS_HlyD"/>
</dbReference>
<evidence type="ECO:0000256" key="6">
    <source>
        <dbReference type="ARBA" id="ARBA00022692"/>
    </source>
</evidence>
<dbReference type="Gene3D" id="2.40.30.170">
    <property type="match status" value="1"/>
</dbReference>
<keyword evidence="6 9" id="KW-0812">Transmembrane</keyword>
<dbReference type="AlphaFoldDB" id="A0AAW9DPW4"/>
<feature type="region of interest" description="Disordered" evidence="10">
    <location>
        <begin position="402"/>
        <end position="421"/>
    </location>
</feature>